<protein>
    <submittedName>
        <fullName evidence="1">Uncharacterized protein</fullName>
    </submittedName>
</protein>
<dbReference type="InterPro" id="IPR029058">
    <property type="entry name" value="AB_hydrolase_fold"/>
</dbReference>
<organism evidence="1 2">
    <name type="scientific">Cedecea neteri</name>
    <dbReference type="NCBI Taxonomy" id="158822"/>
    <lineage>
        <taxon>Bacteria</taxon>
        <taxon>Pseudomonadati</taxon>
        <taxon>Pseudomonadota</taxon>
        <taxon>Gammaproteobacteria</taxon>
        <taxon>Enterobacterales</taxon>
        <taxon>Enterobacteriaceae</taxon>
        <taxon>Cedecea</taxon>
    </lineage>
</organism>
<dbReference type="SUPFAM" id="SSF53474">
    <property type="entry name" value="alpha/beta-Hydrolases"/>
    <property type="match status" value="1"/>
</dbReference>
<dbReference type="AlphaFoldDB" id="A0A2X3J3T4"/>
<evidence type="ECO:0000313" key="1">
    <source>
        <dbReference type="EMBL" id="SQC93527.1"/>
    </source>
</evidence>
<reference evidence="1 2" key="1">
    <citation type="submission" date="2018-06" db="EMBL/GenBank/DDBJ databases">
        <authorList>
            <consortium name="Pathogen Informatics"/>
            <person name="Doyle S."/>
        </authorList>
    </citation>
    <scope>NUCLEOTIDE SEQUENCE [LARGE SCALE GENOMIC DNA]</scope>
    <source>
        <strain evidence="1 2">NCTC12120</strain>
    </source>
</reference>
<dbReference type="Gene3D" id="3.40.50.1820">
    <property type="entry name" value="alpha/beta hydrolase"/>
    <property type="match status" value="1"/>
</dbReference>
<accession>A0A2X3J3T4</accession>
<dbReference type="Proteomes" id="UP000251197">
    <property type="component" value="Unassembled WGS sequence"/>
</dbReference>
<gene>
    <name evidence="1" type="ORF">NCTC12120_06641</name>
</gene>
<proteinExistence type="predicted"/>
<name>A0A2X3J3T4_9ENTR</name>
<sequence length="79" mass="8605">MVGAELRHATFSVVFPCSGGRRSGFRSANTLIMAASCEQQHVPVEMHRYSSGGHGFGMGKPGTPTVKWPEHYAKWLAKS</sequence>
<evidence type="ECO:0000313" key="2">
    <source>
        <dbReference type="Proteomes" id="UP000251197"/>
    </source>
</evidence>
<dbReference type="EMBL" id="UAVU01000010">
    <property type="protein sequence ID" value="SQC93527.1"/>
    <property type="molecule type" value="Genomic_DNA"/>
</dbReference>